<dbReference type="InterPro" id="IPR035986">
    <property type="entry name" value="PKD_dom_sf"/>
</dbReference>
<evidence type="ECO:0000313" key="4">
    <source>
        <dbReference type="Proteomes" id="UP000306808"/>
    </source>
</evidence>
<dbReference type="RefSeq" id="WP_136901853.1">
    <property type="nucleotide sequence ID" value="NZ_SUME01000005.1"/>
</dbReference>
<dbReference type="OrthoDB" id="1491481at2"/>
<organism evidence="3 4">
    <name type="scientific">Sphingobacterium olei</name>
    <dbReference type="NCBI Taxonomy" id="2571155"/>
    <lineage>
        <taxon>Bacteria</taxon>
        <taxon>Pseudomonadati</taxon>
        <taxon>Bacteroidota</taxon>
        <taxon>Sphingobacteriia</taxon>
        <taxon>Sphingobacteriales</taxon>
        <taxon>Sphingobacteriaceae</taxon>
        <taxon>Sphingobacterium</taxon>
    </lineage>
</organism>
<dbReference type="GO" id="GO:0004553">
    <property type="term" value="F:hydrolase activity, hydrolyzing O-glycosyl compounds"/>
    <property type="evidence" value="ECO:0007669"/>
    <property type="project" value="UniProtKB-ARBA"/>
</dbReference>
<dbReference type="InterPro" id="IPR022409">
    <property type="entry name" value="PKD/Chitinase_dom"/>
</dbReference>
<dbReference type="SUPFAM" id="SSF49299">
    <property type="entry name" value="PKD domain"/>
    <property type="match status" value="3"/>
</dbReference>
<reference evidence="3 4" key="1">
    <citation type="submission" date="2019-04" db="EMBL/GenBank/DDBJ databases">
        <title>Sphingobacterium olei sp. nov., isolated from oil-contaminated soil.</title>
        <authorList>
            <person name="Liu B."/>
        </authorList>
    </citation>
    <scope>NUCLEOTIDE SEQUENCE [LARGE SCALE GENOMIC DNA]</scope>
    <source>
        <strain evidence="3 4">HAL-9</strain>
    </source>
</reference>
<feature type="domain" description="PKD" evidence="2">
    <location>
        <begin position="115"/>
        <end position="181"/>
    </location>
</feature>
<dbReference type="Gene3D" id="2.60.40.10">
    <property type="entry name" value="Immunoglobulins"/>
    <property type="match status" value="3"/>
</dbReference>
<dbReference type="Pfam" id="PF00801">
    <property type="entry name" value="PKD"/>
    <property type="match status" value="2"/>
</dbReference>
<gene>
    <name evidence="3" type="ORF">FAZ15_13550</name>
</gene>
<feature type="signal peptide" evidence="1">
    <location>
        <begin position="1"/>
        <end position="19"/>
    </location>
</feature>
<dbReference type="SMART" id="SM00089">
    <property type="entry name" value="PKD"/>
    <property type="match status" value="3"/>
</dbReference>
<feature type="chain" id="PRO_5020481472" evidence="1">
    <location>
        <begin position="20"/>
        <end position="498"/>
    </location>
</feature>
<evidence type="ECO:0000256" key="1">
    <source>
        <dbReference type="SAM" id="SignalP"/>
    </source>
</evidence>
<accession>A0A4U0P087</accession>
<protein>
    <submittedName>
        <fullName evidence="3">PKD domain-containing protein</fullName>
    </submittedName>
</protein>
<feature type="domain" description="PKD" evidence="2">
    <location>
        <begin position="219"/>
        <end position="267"/>
    </location>
</feature>
<comment type="caution">
    <text evidence="3">The sequence shown here is derived from an EMBL/GenBank/DDBJ whole genome shotgun (WGS) entry which is preliminary data.</text>
</comment>
<dbReference type="InterPro" id="IPR013320">
    <property type="entry name" value="ConA-like_dom_sf"/>
</dbReference>
<sequence>MMKIALKFTYLLAALLITACKKDGLDTGPVKADFSAEKQEIVAGGTVTFTDISTGMPSRLHWTFEGGSPDTSILSSPEIQYEQPGTYRVTLRAMRGSQSQETVKESYITVGYGVLTADFSTESTTVYLDEEVRFQNLTSGVATSWEWVFTSDTDRKQSTEQHPVITFDQPGVYTVTLRSVNPSFEGTETKEQYLTVLDPADIEPNFTVQSSLIPINYGVQFTNTSMGMVENFNWEFEGAVNSISTEENPVVQYAAAGTYRVKLTVSNPYTSKSIIKERMVRVIDNSSLVLLIPFDQETTDLSANSLPVRNQGNLPAFGGQDRHGEAGRIATFNGSGGLVIPDHDALNFGQSDYSISVWIKSAAGDRMMAWQESGKNGPNDNQSWLRLNDNATDRRMRFNTEDTTGGFIVNADRNVTNGQWNHVVCVRRGNRSLIYVNGVVVREGTTATVKTVSNAGDFKIALQETATGFNNFFKGDLDDLVVYRKALTEAEIKFLYDL</sequence>
<keyword evidence="1" id="KW-0732">Signal</keyword>
<dbReference type="Proteomes" id="UP000306808">
    <property type="component" value="Unassembled WGS sequence"/>
</dbReference>
<feature type="domain" description="PKD" evidence="2">
    <location>
        <begin position="46"/>
        <end position="93"/>
    </location>
</feature>
<dbReference type="SUPFAM" id="SSF49899">
    <property type="entry name" value="Concanavalin A-like lectins/glucanases"/>
    <property type="match status" value="1"/>
</dbReference>
<keyword evidence="4" id="KW-1185">Reference proteome</keyword>
<name>A0A4U0P087_9SPHI</name>
<evidence type="ECO:0000313" key="3">
    <source>
        <dbReference type="EMBL" id="TJZ59912.1"/>
    </source>
</evidence>
<dbReference type="AlphaFoldDB" id="A0A4U0P087"/>
<dbReference type="Pfam" id="PF13385">
    <property type="entry name" value="Laminin_G_3"/>
    <property type="match status" value="1"/>
</dbReference>
<dbReference type="PROSITE" id="PS51257">
    <property type="entry name" value="PROKAR_LIPOPROTEIN"/>
    <property type="match status" value="1"/>
</dbReference>
<evidence type="ECO:0000259" key="2">
    <source>
        <dbReference type="PROSITE" id="PS50093"/>
    </source>
</evidence>
<dbReference type="InterPro" id="IPR000601">
    <property type="entry name" value="PKD_dom"/>
</dbReference>
<proteinExistence type="predicted"/>
<dbReference type="GO" id="GO:0005975">
    <property type="term" value="P:carbohydrate metabolic process"/>
    <property type="evidence" value="ECO:0007669"/>
    <property type="project" value="UniProtKB-ARBA"/>
</dbReference>
<dbReference type="CDD" id="cd00146">
    <property type="entry name" value="PKD"/>
    <property type="match status" value="3"/>
</dbReference>
<dbReference type="Gene3D" id="2.60.120.200">
    <property type="match status" value="1"/>
</dbReference>
<dbReference type="EMBL" id="SUME01000005">
    <property type="protein sequence ID" value="TJZ59912.1"/>
    <property type="molecule type" value="Genomic_DNA"/>
</dbReference>
<dbReference type="InterPro" id="IPR013783">
    <property type="entry name" value="Ig-like_fold"/>
</dbReference>
<dbReference type="PROSITE" id="PS50093">
    <property type="entry name" value="PKD"/>
    <property type="match status" value="3"/>
</dbReference>